<accession>X1EPT6</accession>
<feature type="region of interest" description="Disordered" evidence="1">
    <location>
        <begin position="122"/>
        <end position="169"/>
    </location>
</feature>
<evidence type="ECO:0000313" key="2">
    <source>
        <dbReference type="EMBL" id="GAH34572.1"/>
    </source>
</evidence>
<evidence type="ECO:0000256" key="1">
    <source>
        <dbReference type="SAM" id="MobiDB-lite"/>
    </source>
</evidence>
<organism evidence="2">
    <name type="scientific">marine sediment metagenome</name>
    <dbReference type="NCBI Taxonomy" id="412755"/>
    <lineage>
        <taxon>unclassified sequences</taxon>
        <taxon>metagenomes</taxon>
        <taxon>ecological metagenomes</taxon>
    </lineage>
</organism>
<feature type="non-terminal residue" evidence="2">
    <location>
        <position position="169"/>
    </location>
</feature>
<reference evidence="2" key="1">
    <citation type="journal article" date="2014" name="Front. Microbiol.">
        <title>High frequency of phylogenetically diverse reductive dehalogenase-homologous genes in deep subseafloor sedimentary metagenomes.</title>
        <authorList>
            <person name="Kawai M."/>
            <person name="Futagami T."/>
            <person name="Toyoda A."/>
            <person name="Takaki Y."/>
            <person name="Nishi S."/>
            <person name="Hori S."/>
            <person name="Arai W."/>
            <person name="Tsubouchi T."/>
            <person name="Morono Y."/>
            <person name="Uchiyama I."/>
            <person name="Ito T."/>
            <person name="Fujiyama A."/>
            <person name="Inagaki F."/>
            <person name="Takami H."/>
        </authorList>
    </citation>
    <scope>NUCLEOTIDE SEQUENCE</scope>
    <source>
        <strain evidence="2">Expedition CK06-06</strain>
    </source>
</reference>
<proteinExistence type="predicted"/>
<protein>
    <submittedName>
        <fullName evidence="2">Uncharacterized protein</fullName>
    </submittedName>
</protein>
<dbReference type="AlphaFoldDB" id="X1EPT6"/>
<sequence>MELTKQGEEHTLPVSIKPAQTIEELASTVEPAPQVNTQITIESTIKFSSKAEVIVILNNYLTQINTMKTNINKLIEIISESAEEIFCEPEVQGIQTASPPNPDFIYEPYEEDEESIYDYLSSRDPSNLTALPPKPPELEKKKAETNNEDFIKPVPIAPSKISEPPKHPK</sequence>
<comment type="caution">
    <text evidence="2">The sequence shown here is derived from an EMBL/GenBank/DDBJ whole genome shotgun (WGS) entry which is preliminary data.</text>
</comment>
<gene>
    <name evidence="2" type="ORF">S03H2_17890</name>
</gene>
<dbReference type="EMBL" id="BARU01009254">
    <property type="protein sequence ID" value="GAH34572.1"/>
    <property type="molecule type" value="Genomic_DNA"/>
</dbReference>
<feature type="compositionally biased region" description="Basic and acidic residues" evidence="1">
    <location>
        <begin position="136"/>
        <end position="151"/>
    </location>
</feature>
<name>X1EPT6_9ZZZZ</name>